<organism evidence="1 2">
    <name type="scientific">Montanilutibacter psychrotolerans</name>
    <dbReference type="NCBI Taxonomy" id="1327343"/>
    <lineage>
        <taxon>Bacteria</taxon>
        <taxon>Pseudomonadati</taxon>
        <taxon>Pseudomonadota</taxon>
        <taxon>Gammaproteobacteria</taxon>
        <taxon>Lysobacterales</taxon>
        <taxon>Lysobacteraceae</taxon>
        <taxon>Montanilutibacter</taxon>
    </lineage>
</organism>
<evidence type="ECO:0000313" key="2">
    <source>
        <dbReference type="Proteomes" id="UP000267049"/>
    </source>
</evidence>
<dbReference type="Proteomes" id="UP000267049">
    <property type="component" value="Unassembled WGS sequence"/>
</dbReference>
<accession>A0A3M8SV80</accession>
<keyword evidence="2" id="KW-1185">Reference proteome</keyword>
<comment type="caution">
    <text evidence="1">The sequence shown here is derived from an EMBL/GenBank/DDBJ whole genome shotgun (WGS) entry which is preliminary data.</text>
</comment>
<gene>
    <name evidence="1" type="ORF">EER27_13995</name>
</gene>
<reference evidence="1 2" key="1">
    <citation type="submission" date="2018-11" db="EMBL/GenBank/DDBJ databases">
        <title>Lysobacter cryohumiis sp. nov., isolated from soil in the Tianshan Mountains, Xinjiang, China.</title>
        <authorList>
            <person name="Luo Y."/>
            <person name="Sheng H."/>
        </authorList>
    </citation>
    <scope>NUCLEOTIDE SEQUENCE [LARGE SCALE GENOMIC DNA]</scope>
    <source>
        <strain evidence="1 2">ZS60</strain>
    </source>
</reference>
<dbReference type="AlphaFoldDB" id="A0A3M8SV80"/>
<evidence type="ECO:0000313" key="1">
    <source>
        <dbReference type="EMBL" id="RNF82612.1"/>
    </source>
</evidence>
<dbReference type="Pfam" id="PF07617">
    <property type="entry name" value="DUF1579"/>
    <property type="match status" value="1"/>
</dbReference>
<sequence>MDLPRPGPAHKRLMRLEGRWSGFEQLSPSPFGPGGVAFGRSTCRSALDGMALVQDYEEEKDGRVAFRGHGVFTIEPGSDDVLWWWFDSMGLPPERARGHWDGDELLFEKSSTKGDVRYRYTFNDDGYRFVIENRFAGDAAFSEFMRGDYTRHDHT</sequence>
<name>A0A3M8SV80_9GAMM</name>
<dbReference type="EMBL" id="RIBS01000007">
    <property type="protein sequence ID" value="RNF82612.1"/>
    <property type="molecule type" value="Genomic_DNA"/>
</dbReference>
<dbReference type="InterPro" id="IPR011473">
    <property type="entry name" value="DUF1579"/>
</dbReference>
<proteinExistence type="predicted"/>
<dbReference type="RefSeq" id="WP_123088748.1">
    <property type="nucleotide sequence ID" value="NZ_RIBS01000007.1"/>
</dbReference>
<dbReference type="OrthoDB" id="7186376at2"/>
<protein>
    <submittedName>
        <fullName evidence="1">DUF1579 domain-containing protein</fullName>
    </submittedName>
</protein>